<dbReference type="SMART" id="SM00558">
    <property type="entry name" value="JmjC"/>
    <property type="match status" value="1"/>
</dbReference>
<gene>
    <name evidence="2" type="ORF">GCM10011503_32160</name>
</gene>
<dbReference type="EMBL" id="BMKF01000003">
    <property type="protein sequence ID" value="GGB80922.1"/>
    <property type="molecule type" value="Genomic_DNA"/>
</dbReference>
<dbReference type="Gene3D" id="2.60.120.10">
    <property type="entry name" value="Jelly Rolls"/>
    <property type="match status" value="1"/>
</dbReference>
<dbReference type="Pfam" id="PF13621">
    <property type="entry name" value="Cupin_8"/>
    <property type="match status" value="1"/>
</dbReference>
<evidence type="ECO:0000313" key="2">
    <source>
        <dbReference type="EMBL" id="GGB80922.1"/>
    </source>
</evidence>
<dbReference type="PROSITE" id="PS51184">
    <property type="entry name" value="JMJC"/>
    <property type="match status" value="1"/>
</dbReference>
<protein>
    <submittedName>
        <fullName evidence="2">Cupin</fullName>
    </submittedName>
</protein>
<feature type="domain" description="JmjC" evidence="1">
    <location>
        <begin position="145"/>
        <end position="302"/>
    </location>
</feature>
<dbReference type="InterPro" id="IPR003347">
    <property type="entry name" value="JmjC_dom"/>
</dbReference>
<dbReference type="Proteomes" id="UP000628854">
    <property type="component" value="Unassembled WGS sequence"/>
</dbReference>
<dbReference type="SUPFAM" id="SSF51197">
    <property type="entry name" value="Clavaminate synthase-like"/>
    <property type="match status" value="1"/>
</dbReference>
<reference evidence="3" key="1">
    <citation type="journal article" date="2019" name="Int. J. Syst. Evol. Microbiol.">
        <title>The Global Catalogue of Microorganisms (GCM) 10K type strain sequencing project: providing services to taxonomists for standard genome sequencing and annotation.</title>
        <authorList>
            <consortium name="The Broad Institute Genomics Platform"/>
            <consortium name="The Broad Institute Genome Sequencing Center for Infectious Disease"/>
            <person name="Wu L."/>
            <person name="Ma J."/>
        </authorList>
    </citation>
    <scope>NUCLEOTIDE SEQUENCE [LARGE SCALE GENOMIC DNA]</scope>
    <source>
        <strain evidence="3">CGMCC 1.15928</strain>
    </source>
</reference>
<sequence>MRGGISPDLQTCKNGSPGEIMICATDKTDIFEGTARVREVSCHHGDAGLIEEVSASQSPVILRGFVSDWPVVGAGKSSIGDLQAYLARFDNGAVVPISAGPAELDGRLFYNDDFTGVNVDRGNAPFTLFLDRVFKYGPADPPPLIYLASTDVDAVLPGFRDENDIDFGSFAPLRSVWIGTRTRVAAHNDLPLNIACVAAGERRFTLFPPDQTPNLYAGPFELTPASRPVSLVDFAAPDLEKYPRFEEAVRHAQIADLEPGDAIFIPSMWWHHVEATGPVNILVNYWWRTSPAHLGTPQDVLHHAMKTLRDLPPEEKAIWKHMFEHYVFETDGSERDHIPENARGILDPITPESAARIRAFLRERLNR</sequence>
<dbReference type="PANTHER" id="PTHR12461">
    <property type="entry name" value="HYPOXIA-INDUCIBLE FACTOR 1 ALPHA INHIBITOR-RELATED"/>
    <property type="match status" value="1"/>
</dbReference>
<dbReference type="PANTHER" id="PTHR12461:SF105">
    <property type="entry name" value="HYPOXIA-INDUCIBLE FACTOR 1-ALPHA INHIBITOR"/>
    <property type="match status" value="1"/>
</dbReference>
<keyword evidence="3" id="KW-1185">Reference proteome</keyword>
<evidence type="ECO:0000313" key="3">
    <source>
        <dbReference type="Proteomes" id="UP000628854"/>
    </source>
</evidence>
<evidence type="ECO:0000259" key="1">
    <source>
        <dbReference type="PROSITE" id="PS51184"/>
    </source>
</evidence>
<accession>A0ABQ1K047</accession>
<proteinExistence type="predicted"/>
<name>A0ABQ1K047_9PROT</name>
<comment type="caution">
    <text evidence="2">The sequence shown here is derived from an EMBL/GenBank/DDBJ whole genome shotgun (WGS) entry which is preliminary data.</text>
</comment>
<dbReference type="InterPro" id="IPR014710">
    <property type="entry name" value="RmlC-like_jellyroll"/>
</dbReference>
<dbReference type="InterPro" id="IPR041667">
    <property type="entry name" value="Cupin_8"/>
</dbReference>
<organism evidence="2 3">
    <name type="scientific">Henriciella pelagia</name>
    <dbReference type="NCBI Taxonomy" id="1977912"/>
    <lineage>
        <taxon>Bacteria</taxon>
        <taxon>Pseudomonadati</taxon>
        <taxon>Pseudomonadota</taxon>
        <taxon>Alphaproteobacteria</taxon>
        <taxon>Hyphomonadales</taxon>
        <taxon>Hyphomonadaceae</taxon>
        <taxon>Henriciella</taxon>
    </lineage>
</organism>